<protein>
    <submittedName>
        <fullName evidence="1">Isoleucine--tRNA ligase</fullName>
        <ecNumber evidence="1">6.1.1.5</ecNumber>
    </submittedName>
</protein>
<sequence length="189" mass="21457">MNVKELQFVDTDSDILVKRVKPDFKKLGPRYGKIMKQLAPRIQGMTPAEIQELEKNARFSVTVEGQEAVITLDDVEIISEDIPGWLVANEGRLTVALDITLTDELKEEGIARELVNRIQNLRKAKDFEITDRITVRISAHAAFDEAFIHNAGYIRNQVLADEIVIVNERLEDEIEIDDEPLTISIMKNS</sequence>
<name>A0A645GG32_9ZZZZ</name>
<dbReference type="GO" id="GO:0004822">
    <property type="term" value="F:isoleucine-tRNA ligase activity"/>
    <property type="evidence" value="ECO:0007669"/>
    <property type="project" value="UniProtKB-EC"/>
</dbReference>
<reference evidence="1" key="1">
    <citation type="submission" date="2019-08" db="EMBL/GenBank/DDBJ databases">
        <authorList>
            <person name="Kucharzyk K."/>
            <person name="Murdoch R.W."/>
            <person name="Higgins S."/>
            <person name="Loffler F."/>
        </authorList>
    </citation>
    <scope>NUCLEOTIDE SEQUENCE</scope>
</reference>
<dbReference type="AlphaFoldDB" id="A0A645GG32"/>
<evidence type="ECO:0000313" key="1">
    <source>
        <dbReference type="EMBL" id="MPN25012.1"/>
    </source>
</evidence>
<dbReference type="SUPFAM" id="SSF47323">
    <property type="entry name" value="Anticodon-binding domain of a subclass of class I aminoacyl-tRNA synthetases"/>
    <property type="match status" value="1"/>
</dbReference>
<dbReference type="EC" id="6.1.1.5" evidence="1"/>
<dbReference type="PANTHER" id="PTHR42780:SF1">
    <property type="entry name" value="ISOLEUCINE--TRNA LIGASE, CYTOPLASMIC"/>
    <property type="match status" value="1"/>
</dbReference>
<dbReference type="InterPro" id="IPR009080">
    <property type="entry name" value="tRNAsynth_Ia_anticodon-bd"/>
</dbReference>
<organism evidence="1">
    <name type="scientific">bioreactor metagenome</name>
    <dbReference type="NCBI Taxonomy" id="1076179"/>
    <lineage>
        <taxon>unclassified sequences</taxon>
        <taxon>metagenomes</taxon>
        <taxon>ecological metagenomes</taxon>
    </lineage>
</organism>
<dbReference type="EMBL" id="VSSQ01074041">
    <property type="protein sequence ID" value="MPN25012.1"/>
    <property type="molecule type" value="Genomic_DNA"/>
</dbReference>
<dbReference type="GO" id="GO:0005524">
    <property type="term" value="F:ATP binding"/>
    <property type="evidence" value="ECO:0007669"/>
    <property type="project" value="InterPro"/>
</dbReference>
<dbReference type="Pfam" id="PF19302">
    <property type="entry name" value="DUF5915"/>
    <property type="match status" value="1"/>
</dbReference>
<comment type="caution">
    <text evidence="1">The sequence shown here is derived from an EMBL/GenBank/DDBJ whole genome shotgun (WGS) entry which is preliminary data.</text>
</comment>
<dbReference type="PANTHER" id="PTHR42780">
    <property type="entry name" value="SOLEUCYL-TRNA SYNTHETASE"/>
    <property type="match status" value="1"/>
</dbReference>
<dbReference type="GO" id="GO:0006428">
    <property type="term" value="P:isoleucyl-tRNA aminoacylation"/>
    <property type="evidence" value="ECO:0007669"/>
    <property type="project" value="TreeGrafter"/>
</dbReference>
<accession>A0A645GG32</accession>
<keyword evidence="1" id="KW-0436">Ligase</keyword>
<dbReference type="InterPro" id="IPR023586">
    <property type="entry name" value="Ile-tRNA-ligase_type2"/>
</dbReference>
<proteinExistence type="predicted"/>
<gene>
    <name evidence="1" type="primary">ileS_55</name>
    <name evidence="1" type="ORF">SDC9_172419</name>
</gene>